<dbReference type="OrthoDB" id="429813at2759"/>
<keyword evidence="3 4" id="KW-0443">Lipid metabolism</keyword>
<keyword evidence="4" id="KW-0812">Transmembrane</keyword>
<dbReference type="GO" id="GO:0102965">
    <property type="term" value="F:alcohol-forming long-chain fatty acyl-CoA reductase activity"/>
    <property type="evidence" value="ECO:0007669"/>
    <property type="project" value="UniProtKB-EC"/>
</dbReference>
<dbReference type="VEuPathDB" id="VectorBase:AALC636_007681"/>
<protein>
    <recommendedName>
        <fullName evidence="4">Fatty acyl-CoA reductase</fullName>
        <ecNumber evidence="4">1.2.1.84</ecNumber>
    </recommendedName>
</protein>
<dbReference type="RefSeq" id="XP_062714651.1">
    <property type="nucleotide sequence ID" value="XM_062858667.1"/>
</dbReference>
<evidence type="ECO:0000259" key="5">
    <source>
        <dbReference type="Pfam" id="PF03015"/>
    </source>
</evidence>
<dbReference type="EC" id="1.2.1.84" evidence="4"/>
<dbReference type="CDD" id="cd09071">
    <property type="entry name" value="FAR_C"/>
    <property type="match status" value="1"/>
</dbReference>
<dbReference type="GeneID" id="109416625"/>
<comment type="catalytic activity">
    <reaction evidence="4">
        <text>a long-chain fatty acyl-CoA + 2 NADPH + 2 H(+) = a long-chain primary fatty alcohol + 2 NADP(+) + CoA</text>
        <dbReference type="Rhea" id="RHEA:52716"/>
        <dbReference type="ChEBI" id="CHEBI:15378"/>
        <dbReference type="ChEBI" id="CHEBI:57287"/>
        <dbReference type="ChEBI" id="CHEBI:57783"/>
        <dbReference type="ChEBI" id="CHEBI:58349"/>
        <dbReference type="ChEBI" id="CHEBI:77396"/>
        <dbReference type="ChEBI" id="CHEBI:83139"/>
        <dbReference type="EC" id="1.2.1.84"/>
    </reaction>
</comment>
<sequence length="531" mass="60501">MASKMSAEGRANENSAKDKKYISVAEFYHGRSIFITGGTGFMGKVLIEKLLRSCPGIKNIFILIRPKRGQDISARLTEILNSPLFDRIRNENPGNLKKVIPINGDITLNELGISEIDQITICQEVSIVFHSAATVKFDEKIKQSVTINMLGTKQLMELCHRMLCLDALVHVSTAYCNCDKKEVTEIIYPPPYNPDDIIQLVRWFPEDMLEKLTPSLIGNRPNSYTFTKAMAEHMLLKEAKGLPVSIVRPSIVLSSFKEPVSGWVDNFNGPTGIVSAVSKGLFRTILCEESCVADLIPVDLVINLMIVTAWYTASRKGANNITVYNCTSGIDNPITWGSFVRMCIDNMRKHPVEGVLWFPTGNLRTNKALNLIHGFLVHFIPAIFLDLVSIATGRKPIMKIVQMKLGKAATCLQYFTNAQWRFRNDNVKHLLTQLNSEDRNTFQFDVGTIDWHEYIERYVLGFREFLFKQNPQSLEKCRNNMYKLYILHQFFKLILVGCMWRFLLKKSDRLRTIWSKLLNAFARVINVLALF</sequence>
<keyword evidence="9" id="KW-1185">Reference proteome</keyword>
<reference evidence="9" key="2">
    <citation type="journal article" date="2015" name="Proc. Natl. Acad. Sci. U.S.A.">
        <title>Genome sequence of the Asian Tiger mosquito, Aedes albopictus, reveals insights into its biology, genetics, and evolution.</title>
        <authorList>
            <person name="Chen X.G."/>
            <person name="Jiang X."/>
            <person name="Gu J."/>
            <person name="Xu M."/>
            <person name="Wu Y."/>
            <person name="Deng Y."/>
            <person name="Zhang C."/>
            <person name="Bonizzoni M."/>
            <person name="Dermauw W."/>
            <person name="Vontas J."/>
            <person name="Armbruster P."/>
            <person name="Huang X."/>
            <person name="Yang Y."/>
            <person name="Zhang H."/>
            <person name="He W."/>
            <person name="Peng H."/>
            <person name="Liu Y."/>
            <person name="Wu K."/>
            <person name="Chen J."/>
            <person name="Lirakis M."/>
            <person name="Topalis P."/>
            <person name="Van Leeuwen T."/>
            <person name="Hall A.B."/>
            <person name="Jiang X."/>
            <person name="Thorpe C."/>
            <person name="Mueller R.L."/>
            <person name="Sun C."/>
            <person name="Waterhouse R.M."/>
            <person name="Yan G."/>
            <person name="Tu Z.J."/>
            <person name="Fang X."/>
            <person name="James A.A."/>
        </authorList>
    </citation>
    <scope>NUCLEOTIDE SEQUENCE [LARGE SCALE GENOMIC DNA]</scope>
    <source>
        <strain evidence="9">Foshan</strain>
    </source>
</reference>
<dbReference type="PANTHER" id="PTHR11011">
    <property type="entry name" value="MALE STERILITY PROTEIN 2-RELATED"/>
    <property type="match status" value="1"/>
</dbReference>
<dbReference type="VEuPathDB" id="VectorBase:AALFPA_066483"/>
<dbReference type="VEuPathDB" id="VectorBase:AALF017698"/>
<dbReference type="EnsemblMetazoa" id="AALFPA23_005190.R6563">
    <property type="protein sequence ID" value="AALFPA23_005190.P6563"/>
    <property type="gene ID" value="AALFPA23_005190"/>
</dbReference>
<dbReference type="EnsemblMetazoa" id="AALFPA23_005190.R6561">
    <property type="protein sequence ID" value="AALFPA23_005190.P6561"/>
    <property type="gene ID" value="AALFPA23_005190"/>
</dbReference>
<dbReference type="Gene3D" id="3.40.50.720">
    <property type="entry name" value="NAD(P)-binding Rossmann-like Domain"/>
    <property type="match status" value="1"/>
</dbReference>
<evidence type="ECO:0000313" key="8">
    <source>
        <dbReference type="EnsemblMetazoa" id="AALFPA23_005190.P6561"/>
    </source>
</evidence>
<dbReference type="RefSeq" id="XP_062714652.1">
    <property type="nucleotide sequence ID" value="XM_062858668.1"/>
</dbReference>
<dbReference type="VEuPathDB" id="VectorBase:AALFPA_076430"/>
<comment type="function">
    <text evidence="4">Catalyzes the reduction of fatty acyl-CoA to fatty alcohols.</text>
</comment>
<dbReference type="OMA" id="NCILKHF"/>
<dbReference type="CDD" id="cd05236">
    <property type="entry name" value="FAR-N_SDR_e"/>
    <property type="match status" value="1"/>
</dbReference>
<evidence type="ECO:0000256" key="3">
    <source>
        <dbReference type="ARBA" id="ARBA00023098"/>
    </source>
</evidence>
<dbReference type="RefSeq" id="XP_062714649.1">
    <property type="nucleotide sequence ID" value="XM_062858665.1"/>
</dbReference>
<dbReference type="VEuPathDB" id="VectorBase:AALC636_033418"/>
<dbReference type="InterPro" id="IPR026055">
    <property type="entry name" value="FAR"/>
</dbReference>
<keyword evidence="2 4" id="KW-0444">Lipid biosynthesis</keyword>
<evidence type="ECO:0000256" key="2">
    <source>
        <dbReference type="ARBA" id="ARBA00022516"/>
    </source>
</evidence>
<comment type="similarity">
    <text evidence="1 4">Belongs to the fatty acyl-CoA reductase family.</text>
</comment>
<evidence type="ECO:0000256" key="4">
    <source>
        <dbReference type="RuleBase" id="RU363097"/>
    </source>
</evidence>
<dbReference type="SUPFAM" id="SSF51735">
    <property type="entry name" value="NAD(P)-binding Rossmann-fold domains"/>
    <property type="match status" value="1"/>
</dbReference>
<dbReference type="Pfam" id="PF07993">
    <property type="entry name" value="NAD_binding_4"/>
    <property type="match status" value="1"/>
</dbReference>
<dbReference type="AlphaFoldDB" id="A0A023ETM2"/>
<organism evidence="7">
    <name type="scientific">Aedes albopictus</name>
    <name type="common">Asian tiger mosquito</name>
    <name type="synonym">Stegomyia albopicta</name>
    <dbReference type="NCBI Taxonomy" id="7160"/>
    <lineage>
        <taxon>Eukaryota</taxon>
        <taxon>Metazoa</taxon>
        <taxon>Ecdysozoa</taxon>
        <taxon>Arthropoda</taxon>
        <taxon>Hexapoda</taxon>
        <taxon>Insecta</taxon>
        <taxon>Pterygota</taxon>
        <taxon>Neoptera</taxon>
        <taxon>Endopterygota</taxon>
        <taxon>Diptera</taxon>
        <taxon>Nematocera</taxon>
        <taxon>Culicoidea</taxon>
        <taxon>Culicidae</taxon>
        <taxon>Culicinae</taxon>
        <taxon>Aedini</taxon>
        <taxon>Aedes</taxon>
        <taxon>Stegomyia</taxon>
    </lineage>
</organism>
<dbReference type="VEuPathDB" id="VectorBase:AALFPA_052980"/>
<evidence type="ECO:0000313" key="7">
    <source>
        <dbReference type="EMBL" id="JAC12695.1"/>
    </source>
</evidence>
<reference evidence="7" key="1">
    <citation type="journal article" date="2014" name="PLoS Negl. Trop. Dis.">
        <title>Identification and characterization of seminal fluid proteins in the Asian tiger mosquito, Aedes albopictus.</title>
        <authorList>
            <person name="Boes K.E."/>
            <person name="Ribeiro J.M."/>
            <person name="Wong A."/>
            <person name="Harrington L.C."/>
            <person name="Wolfner M.F."/>
            <person name="Sirot L.K."/>
        </authorList>
    </citation>
    <scope>NUCLEOTIDE SEQUENCE</scope>
    <source>
        <tissue evidence="7">Reproductive organs</tissue>
    </source>
</reference>
<dbReference type="InterPro" id="IPR013120">
    <property type="entry name" value="FAR_NAD-bd"/>
</dbReference>
<dbReference type="EMBL" id="GAPW01000903">
    <property type="protein sequence ID" value="JAC12695.1"/>
    <property type="molecule type" value="mRNA"/>
</dbReference>
<keyword evidence="4" id="KW-0472">Membrane</keyword>
<keyword evidence="4" id="KW-1133">Transmembrane helix</keyword>
<reference evidence="8" key="3">
    <citation type="submission" date="2025-05" db="UniProtKB">
        <authorList>
            <consortium name="EnsemblMetazoa"/>
        </authorList>
    </citation>
    <scope>IDENTIFICATION</scope>
    <source>
        <strain evidence="8">Foshan</strain>
    </source>
</reference>
<dbReference type="Pfam" id="PF03015">
    <property type="entry name" value="Sterile"/>
    <property type="match status" value="1"/>
</dbReference>
<feature type="domain" description="Fatty acyl-CoA reductase C-terminal" evidence="5">
    <location>
        <begin position="378"/>
        <end position="469"/>
    </location>
</feature>
<name>A0A023ETM2_AEDAL</name>
<dbReference type="GO" id="GO:0080019">
    <property type="term" value="F:alcohol-forming very long-chain fatty acyl-CoA reductase activity"/>
    <property type="evidence" value="ECO:0007669"/>
    <property type="project" value="InterPro"/>
</dbReference>
<evidence type="ECO:0000256" key="1">
    <source>
        <dbReference type="ARBA" id="ARBA00005928"/>
    </source>
</evidence>
<dbReference type="FunFam" id="3.40.50.720:FF:000370">
    <property type="entry name" value="Fatty acyl-CoA reductase"/>
    <property type="match status" value="1"/>
</dbReference>
<proteinExistence type="evidence at transcript level"/>
<keyword evidence="4" id="KW-0521">NADP</keyword>
<dbReference type="GO" id="GO:0005777">
    <property type="term" value="C:peroxisome"/>
    <property type="evidence" value="ECO:0007669"/>
    <property type="project" value="TreeGrafter"/>
</dbReference>
<dbReference type="InterPro" id="IPR033640">
    <property type="entry name" value="FAR_C"/>
</dbReference>
<dbReference type="InterPro" id="IPR036291">
    <property type="entry name" value="NAD(P)-bd_dom_sf"/>
</dbReference>
<dbReference type="GO" id="GO:0035336">
    <property type="term" value="P:long-chain fatty-acyl-CoA metabolic process"/>
    <property type="evidence" value="ECO:0007669"/>
    <property type="project" value="TreeGrafter"/>
</dbReference>
<feature type="transmembrane region" description="Helical" evidence="4">
    <location>
        <begin position="484"/>
        <end position="504"/>
    </location>
</feature>
<dbReference type="Proteomes" id="UP000069940">
    <property type="component" value="Unassembled WGS sequence"/>
</dbReference>
<feature type="domain" description="Thioester reductase (TE)" evidence="6">
    <location>
        <begin position="35"/>
        <end position="305"/>
    </location>
</feature>
<dbReference type="VEuPathDB" id="VectorBase:AALF015973"/>
<keyword evidence="4" id="KW-0560">Oxidoreductase</keyword>
<dbReference type="EnsemblMetazoa" id="AALFPA23_005190.R6562">
    <property type="protein sequence ID" value="AALFPA23_005190.P6562"/>
    <property type="gene ID" value="AALFPA23_005190"/>
</dbReference>
<evidence type="ECO:0000259" key="6">
    <source>
        <dbReference type="Pfam" id="PF07993"/>
    </source>
</evidence>
<dbReference type="PANTHER" id="PTHR11011:SF116">
    <property type="entry name" value="FATTY ACYL-COA REDUCTASE CG5065-RELATED"/>
    <property type="match status" value="1"/>
</dbReference>
<evidence type="ECO:0000313" key="9">
    <source>
        <dbReference type="Proteomes" id="UP000069940"/>
    </source>
</evidence>
<accession>A0A023ETM2</accession>